<keyword evidence="1" id="KW-0472">Membrane</keyword>
<dbReference type="GO" id="GO:0016209">
    <property type="term" value="F:antioxidant activity"/>
    <property type="evidence" value="ECO:0007669"/>
    <property type="project" value="InterPro"/>
</dbReference>
<gene>
    <name evidence="3" type="ORF">HER31_02195</name>
</gene>
<dbReference type="InterPro" id="IPR000866">
    <property type="entry name" value="AhpC/TSA"/>
</dbReference>
<dbReference type="InterPro" id="IPR036249">
    <property type="entry name" value="Thioredoxin-like_sf"/>
</dbReference>
<dbReference type="CDD" id="cd02970">
    <property type="entry name" value="PRX_like2"/>
    <property type="match status" value="1"/>
</dbReference>
<reference evidence="3 4" key="1">
    <citation type="submission" date="2020-04" db="EMBL/GenBank/DDBJ databases">
        <title>Ferrimonas sp. S7 isolated from sea water.</title>
        <authorList>
            <person name="Bae S.S."/>
            <person name="Baek K."/>
        </authorList>
    </citation>
    <scope>NUCLEOTIDE SEQUENCE [LARGE SCALE GENOMIC DNA]</scope>
    <source>
        <strain evidence="3 4">S7</strain>
    </source>
</reference>
<dbReference type="GO" id="GO:0016491">
    <property type="term" value="F:oxidoreductase activity"/>
    <property type="evidence" value="ECO:0007669"/>
    <property type="project" value="InterPro"/>
</dbReference>
<dbReference type="EMBL" id="CP051180">
    <property type="protein sequence ID" value="QIZ75812.1"/>
    <property type="molecule type" value="Genomic_DNA"/>
</dbReference>
<feature type="transmembrane region" description="Helical" evidence="1">
    <location>
        <begin position="64"/>
        <end position="86"/>
    </location>
</feature>
<dbReference type="Pfam" id="PF00578">
    <property type="entry name" value="AhpC-TSA"/>
    <property type="match status" value="1"/>
</dbReference>
<name>A0A6H1UDD3_9GAMM</name>
<keyword evidence="1" id="KW-1133">Transmembrane helix</keyword>
<evidence type="ECO:0000259" key="2">
    <source>
        <dbReference type="PROSITE" id="PS51352"/>
    </source>
</evidence>
<dbReference type="InterPro" id="IPR013766">
    <property type="entry name" value="Thioredoxin_domain"/>
</dbReference>
<dbReference type="SUPFAM" id="SSF52833">
    <property type="entry name" value="Thioredoxin-like"/>
    <property type="match status" value="1"/>
</dbReference>
<feature type="domain" description="Thioredoxin" evidence="2">
    <location>
        <begin position="97"/>
        <end position="270"/>
    </location>
</feature>
<dbReference type="PANTHER" id="PTHR42852:SF17">
    <property type="entry name" value="THIOREDOXIN-LIKE PROTEIN HI_1115"/>
    <property type="match status" value="1"/>
</dbReference>
<organism evidence="3 4">
    <name type="scientific">Ferrimonas lipolytica</name>
    <dbReference type="NCBI Taxonomy" id="2724191"/>
    <lineage>
        <taxon>Bacteria</taxon>
        <taxon>Pseudomonadati</taxon>
        <taxon>Pseudomonadota</taxon>
        <taxon>Gammaproteobacteria</taxon>
        <taxon>Alteromonadales</taxon>
        <taxon>Ferrimonadaceae</taxon>
        <taxon>Ferrimonas</taxon>
    </lineage>
</organism>
<protein>
    <submittedName>
        <fullName evidence="3">Peroxiredoxin family protein</fullName>
    </submittedName>
</protein>
<dbReference type="RefSeq" id="WP_168659073.1">
    <property type="nucleotide sequence ID" value="NZ_CP051180.1"/>
</dbReference>
<evidence type="ECO:0000256" key="1">
    <source>
        <dbReference type="SAM" id="Phobius"/>
    </source>
</evidence>
<evidence type="ECO:0000313" key="4">
    <source>
        <dbReference type="Proteomes" id="UP000501602"/>
    </source>
</evidence>
<feature type="transmembrane region" description="Helical" evidence="1">
    <location>
        <begin position="6"/>
        <end position="25"/>
    </location>
</feature>
<proteinExistence type="predicted"/>
<dbReference type="PANTHER" id="PTHR42852">
    <property type="entry name" value="THIOL:DISULFIDE INTERCHANGE PROTEIN DSBE"/>
    <property type="match status" value="1"/>
</dbReference>
<sequence length="270" mass="30097">MQFMAIGFAFVGLVITLTGGAVYLNKLKQSRAPKHPVGFSAALISATVIGTYAVYLAWPSALSTVITVLPLLFTAMLAFVFFFFLGQKNPPLNDIKIKVGEPILPFTVPAHDGSLFDSEKLKGRRTLLKFFRGSWCPYCSAELKMFEQMRAELEAKGIDIVALSDDTIEQAQLHHQRDQLQFTLLSDPSLRVIRAYGVEHHKALGFKSENIKQVLGLSMAMLKPSYRSMAIPTSVLVDEFGVVQWIDQSEDYRLRASKDSVMAAIERSFN</sequence>
<dbReference type="AlphaFoldDB" id="A0A6H1UDD3"/>
<keyword evidence="4" id="KW-1185">Reference proteome</keyword>
<keyword evidence="1" id="KW-0812">Transmembrane</keyword>
<dbReference type="Gene3D" id="3.40.30.10">
    <property type="entry name" value="Glutaredoxin"/>
    <property type="match status" value="1"/>
</dbReference>
<evidence type="ECO:0000313" key="3">
    <source>
        <dbReference type="EMBL" id="QIZ75812.1"/>
    </source>
</evidence>
<dbReference type="PROSITE" id="PS51352">
    <property type="entry name" value="THIOREDOXIN_2"/>
    <property type="match status" value="1"/>
</dbReference>
<accession>A0A6H1UDD3</accession>
<dbReference type="InterPro" id="IPR050553">
    <property type="entry name" value="Thioredoxin_ResA/DsbE_sf"/>
</dbReference>
<dbReference type="KEGG" id="fes:HER31_02195"/>
<dbReference type="Proteomes" id="UP000501602">
    <property type="component" value="Chromosome"/>
</dbReference>
<feature type="transmembrane region" description="Helical" evidence="1">
    <location>
        <begin position="37"/>
        <end position="58"/>
    </location>
</feature>